<organism evidence="1">
    <name type="scientific">Graphocephala atropunctata</name>
    <dbReference type="NCBI Taxonomy" id="36148"/>
    <lineage>
        <taxon>Eukaryota</taxon>
        <taxon>Metazoa</taxon>
        <taxon>Ecdysozoa</taxon>
        <taxon>Arthropoda</taxon>
        <taxon>Hexapoda</taxon>
        <taxon>Insecta</taxon>
        <taxon>Pterygota</taxon>
        <taxon>Neoptera</taxon>
        <taxon>Paraneoptera</taxon>
        <taxon>Hemiptera</taxon>
        <taxon>Auchenorrhyncha</taxon>
        <taxon>Membracoidea</taxon>
        <taxon>Cicadellidae</taxon>
        <taxon>Cicadellinae</taxon>
        <taxon>Cicadellini</taxon>
        <taxon>Graphocephala</taxon>
    </lineage>
</organism>
<gene>
    <name evidence="1" type="ORF">g.7003</name>
</gene>
<dbReference type="AlphaFoldDB" id="A0A1B6KDX0"/>
<dbReference type="EMBL" id="GEBQ01030351">
    <property type="protein sequence ID" value="JAT09626.1"/>
    <property type="molecule type" value="Transcribed_RNA"/>
</dbReference>
<sequence>PSTRQERLDSFKNTKSYSVDIWTSDEGDNPVMPRFEVEDIDFTSKDYEDETFIIEIDSTNMKEAISAGKIKEDIEICEIYENHEDSPKHELGEIVSNTE</sequence>
<accession>A0A1B6KDX0</accession>
<protein>
    <submittedName>
        <fullName evidence="1">Uncharacterized protein</fullName>
    </submittedName>
</protein>
<proteinExistence type="predicted"/>
<reference evidence="1" key="1">
    <citation type="submission" date="2015-11" db="EMBL/GenBank/DDBJ databases">
        <title>De novo transcriptome assembly of four potential Pierce s Disease insect vectors from Arizona vineyards.</title>
        <authorList>
            <person name="Tassone E.E."/>
        </authorList>
    </citation>
    <scope>NUCLEOTIDE SEQUENCE</scope>
</reference>
<evidence type="ECO:0000313" key="1">
    <source>
        <dbReference type="EMBL" id="JAT09626.1"/>
    </source>
</evidence>
<feature type="non-terminal residue" evidence="1">
    <location>
        <position position="1"/>
    </location>
</feature>
<name>A0A1B6KDX0_9HEMI</name>
<feature type="non-terminal residue" evidence="1">
    <location>
        <position position="99"/>
    </location>
</feature>